<dbReference type="EMBL" id="FNYD01000003">
    <property type="protein sequence ID" value="SEI98013.1"/>
    <property type="molecule type" value="Genomic_DNA"/>
</dbReference>
<dbReference type="InterPro" id="IPR003675">
    <property type="entry name" value="Rce1/LyrA-like_dom"/>
</dbReference>
<feature type="transmembrane region" description="Helical" evidence="8">
    <location>
        <begin position="395"/>
        <end position="412"/>
    </location>
</feature>
<evidence type="ECO:0000313" key="10">
    <source>
        <dbReference type="EMBL" id="SEI98013.1"/>
    </source>
</evidence>
<dbReference type="NCBIfam" id="TIGR03008">
    <property type="entry name" value="pepcterm_CAAX"/>
    <property type="match status" value="1"/>
</dbReference>
<accession>A0A1H6V095</accession>
<feature type="transmembrane region" description="Helical" evidence="8">
    <location>
        <begin position="325"/>
        <end position="348"/>
    </location>
</feature>
<dbReference type="Proteomes" id="UP000199379">
    <property type="component" value="Unassembled WGS sequence"/>
</dbReference>
<evidence type="ECO:0000313" key="11">
    <source>
        <dbReference type="Proteomes" id="UP000199379"/>
    </source>
</evidence>
<name>A0A1H6V095_9RHOB</name>
<evidence type="ECO:0000256" key="8">
    <source>
        <dbReference type="SAM" id="Phobius"/>
    </source>
</evidence>
<dbReference type="NCBIfam" id="TIGR04162">
    <property type="entry name" value="exo_VPEID"/>
    <property type="match status" value="1"/>
</dbReference>
<dbReference type="InterPro" id="IPR014346">
    <property type="entry name" value="Prenyl_protease-related"/>
</dbReference>
<gene>
    <name evidence="10" type="ORF">SAMN05444007_10360</name>
</gene>
<organism evidence="10 11">
    <name type="scientific">Cribrihabitans marinus</name>
    <dbReference type="NCBI Taxonomy" id="1227549"/>
    <lineage>
        <taxon>Bacteria</taxon>
        <taxon>Pseudomonadati</taxon>
        <taxon>Pseudomonadota</taxon>
        <taxon>Alphaproteobacteria</taxon>
        <taxon>Rhodobacterales</taxon>
        <taxon>Paracoccaceae</taxon>
        <taxon>Cribrihabitans</taxon>
    </lineage>
</organism>
<evidence type="ECO:0000259" key="9">
    <source>
        <dbReference type="Pfam" id="PF02517"/>
    </source>
</evidence>
<comment type="subcellular location">
    <subcellularLocation>
        <location evidence="1">Cell membrane</location>
        <topology evidence="1">Multi-pass membrane protein</topology>
    </subcellularLocation>
</comment>
<feature type="domain" description="CAAX prenyl protease 2/Lysostaphin resistance protein A-like" evidence="9">
    <location>
        <begin position="461"/>
        <end position="547"/>
    </location>
</feature>
<evidence type="ECO:0000256" key="7">
    <source>
        <dbReference type="ARBA" id="ARBA00023136"/>
    </source>
</evidence>
<dbReference type="GO" id="GO:0004175">
    <property type="term" value="F:endopeptidase activity"/>
    <property type="evidence" value="ECO:0007669"/>
    <property type="project" value="UniProtKB-ARBA"/>
</dbReference>
<keyword evidence="5" id="KW-0378">Hydrolase</keyword>
<dbReference type="InterPro" id="IPR026420">
    <property type="entry name" value="Exo_VPEID"/>
</dbReference>
<protein>
    <recommendedName>
        <fullName evidence="9">CAAX prenyl protease 2/Lysostaphin resistance protein A-like domain-containing protein</fullName>
    </recommendedName>
</protein>
<feature type="transmembrane region" description="Helical" evidence="8">
    <location>
        <begin position="181"/>
        <end position="200"/>
    </location>
</feature>
<evidence type="ECO:0000256" key="3">
    <source>
        <dbReference type="ARBA" id="ARBA00022670"/>
    </source>
</evidence>
<keyword evidence="2" id="KW-1003">Cell membrane</keyword>
<keyword evidence="11" id="KW-1185">Reference proteome</keyword>
<keyword evidence="3" id="KW-0645">Protease</keyword>
<dbReference type="NCBIfam" id="TIGR04178">
    <property type="entry name" value="exo_archaeo"/>
    <property type="match status" value="1"/>
</dbReference>
<dbReference type="Pfam" id="PF02517">
    <property type="entry name" value="Rce1-like"/>
    <property type="match status" value="1"/>
</dbReference>
<dbReference type="GO" id="GO:0005886">
    <property type="term" value="C:plasma membrane"/>
    <property type="evidence" value="ECO:0007669"/>
    <property type="project" value="UniProtKB-SubCell"/>
</dbReference>
<evidence type="ECO:0000256" key="2">
    <source>
        <dbReference type="ARBA" id="ARBA00022475"/>
    </source>
</evidence>
<feature type="transmembrane region" description="Helical" evidence="8">
    <location>
        <begin position="81"/>
        <end position="98"/>
    </location>
</feature>
<keyword evidence="6 8" id="KW-1133">Transmembrane helix</keyword>
<feature type="transmembrane region" description="Helical" evidence="8">
    <location>
        <begin position="488"/>
        <end position="509"/>
    </location>
</feature>
<dbReference type="AlphaFoldDB" id="A0A1H6V095"/>
<feature type="transmembrane region" description="Helical" evidence="8">
    <location>
        <begin position="40"/>
        <end position="61"/>
    </location>
</feature>
<evidence type="ECO:0000256" key="5">
    <source>
        <dbReference type="ARBA" id="ARBA00022801"/>
    </source>
</evidence>
<feature type="transmembrane region" description="Helical" evidence="8">
    <location>
        <begin position="119"/>
        <end position="137"/>
    </location>
</feature>
<sequence length="562" mass="60786">MPPDAAVFSPEVPNFDTFSRFNLAGILLSTDPRADVTHRFYRLIALFALEVLAIILIFQVFSSVECRLTEVETACRGLRSAMIRGLCLFIGLGLFVWFRPGLRARLLRASEAGGYEARLWGFAHLAGLGLIFLPWMSADPATLNRDFPVYMLSLSLGAFLAGLGALFLLVPRGEVLPLLRAGGRGLVAVVVVSLIIPDLADALAPLWWSFRWLLVATFYGVAVLLALLGNHVILSPERSTIGTGDFFVEMAGSCSGIEGFALTTGFFVIYSVLMRDTLHLRRLWLIVFPLALLVSWLFNVIRISALILIGDRVSPELAVNGFHSFAGWLFFTILALGVLWVVQAIPALHREPAAARPPAELPPLTHDTNAALIAPFIVFMLSSLLVQSFWQEPAMAYPVQAGLVALVLWLFRRPLLRLDWRLDPVAFLAGLAVGAGWLLSAEPGASPAGLAQLGSWALAGWVICRIVGIAILVPIVEEAFFRGYLLRLLGGGTAWRTALAVGATSLAFAFLHGRIIEAGLAGVVFALIALRRDRLGDAVLAHAVANTTIAIAALVGGDWSLI</sequence>
<dbReference type="InterPro" id="IPR019127">
    <property type="entry name" value="Exosortase"/>
</dbReference>
<feature type="transmembrane region" description="Helical" evidence="8">
    <location>
        <begin position="283"/>
        <end position="305"/>
    </location>
</feature>
<feature type="transmembrane region" description="Helical" evidence="8">
    <location>
        <begin position="515"/>
        <end position="531"/>
    </location>
</feature>
<evidence type="ECO:0000256" key="1">
    <source>
        <dbReference type="ARBA" id="ARBA00004651"/>
    </source>
</evidence>
<feature type="transmembrane region" description="Helical" evidence="8">
    <location>
        <begin position="149"/>
        <end position="169"/>
    </location>
</feature>
<dbReference type="InterPro" id="IPR026392">
    <property type="entry name" value="Exo/Archaeosortase_dom"/>
</dbReference>
<dbReference type="GO" id="GO:0080120">
    <property type="term" value="P:CAAX-box protein maturation"/>
    <property type="evidence" value="ECO:0007669"/>
    <property type="project" value="UniProtKB-ARBA"/>
</dbReference>
<keyword evidence="4 8" id="KW-0812">Transmembrane</keyword>
<feature type="transmembrane region" description="Helical" evidence="8">
    <location>
        <begin position="538"/>
        <end position="557"/>
    </location>
</feature>
<feature type="transmembrane region" description="Helical" evidence="8">
    <location>
        <begin position="453"/>
        <end position="476"/>
    </location>
</feature>
<feature type="transmembrane region" description="Helical" evidence="8">
    <location>
        <begin position="424"/>
        <end position="441"/>
    </location>
</feature>
<feature type="transmembrane region" description="Helical" evidence="8">
    <location>
        <begin position="206"/>
        <end position="228"/>
    </location>
</feature>
<dbReference type="GO" id="GO:0006508">
    <property type="term" value="P:proteolysis"/>
    <property type="evidence" value="ECO:0007669"/>
    <property type="project" value="UniProtKB-KW"/>
</dbReference>
<evidence type="ECO:0000256" key="4">
    <source>
        <dbReference type="ARBA" id="ARBA00022692"/>
    </source>
</evidence>
<dbReference type="Pfam" id="PF09721">
    <property type="entry name" value="Exosortase_EpsH"/>
    <property type="match status" value="1"/>
</dbReference>
<feature type="transmembrane region" description="Helical" evidence="8">
    <location>
        <begin position="369"/>
        <end position="389"/>
    </location>
</feature>
<keyword evidence="7 8" id="KW-0472">Membrane</keyword>
<proteinExistence type="predicted"/>
<reference evidence="10 11" key="1">
    <citation type="submission" date="2016-10" db="EMBL/GenBank/DDBJ databases">
        <authorList>
            <person name="de Groot N.N."/>
        </authorList>
    </citation>
    <scope>NUCLEOTIDE SEQUENCE [LARGE SCALE GENOMIC DNA]</scope>
    <source>
        <strain evidence="10 11">DSM 29340</strain>
    </source>
</reference>
<evidence type="ECO:0000256" key="6">
    <source>
        <dbReference type="ARBA" id="ARBA00022989"/>
    </source>
</evidence>
<dbReference type="STRING" id="1227549.SAMN05444007_10360"/>